<protein>
    <recommendedName>
        <fullName evidence="3">Phosphoribulokinase/uridine kinase domain-containing protein</fullName>
    </recommendedName>
</protein>
<keyword evidence="2" id="KW-1185">Reference proteome</keyword>
<organism evidence="1 2">
    <name type="scientific">Remersonia thermophila</name>
    <dbReference type="NCBI Taxonomy" id="72144"/>
    <lineage>
        <taxon>Eukaryota</taxon>
        <taxon>Fungi</taxon>
        <taxon>Dikarya</taxon>
        <taxon>Ascomycota</taxon>
        <taxon>Pezizomycotina</taxon>
        <taxon>Sordariomycetes</taxon>
        <taxon>Sordariomycetidae</taxon>
        <taxon>Sordariales</taxon>
        <taxon>Sordariales incertae sedis</taxon>
        <taxon>Remersonia</taxon>
    </lineage>
</organism>
<dbReference type="RefSeq" id="XP_070867844.1">
    <property type="nucleotide sequence ID" value="XM_071010402.1"/>
</dbReference>
<dbReference type="Gene3D" id="3.40.50.300">
    <property type="entry name" value="P-loop containing nucleotide triphosphate hydrolases"/>
    <property type="match status" value="2"/>
</dbReference>
<dbReference type="InterPro" id="IPR027417">
    <property type="entry name" value="P-loop_NTPase"/>
</dbReference>
<evidence type="ECO:0000313" key="1">
    <source>
        <dbReference type="EMBL" id="KAL2269120.1"/>
    </source>
</evidence>
<name>A0ABR4DFJ0_9PEZI</name>
<evidence type="ECO:0008006" key="3">
    <source>
        <dbReference type="Google" id="ProtNLM"/>
    </source>
</evidence>
<sequence length="244" mass="26779">MDNTLNNLVDKIWTRFLAAPQDRRFLIAIAGIPGSGKTTLSQRLTAALNARHAASGPDAAANPARPLAIFVPMDGFHLTRAQLDRMPDPVLAHARRGAEWTFDGAGFSRLVERLAAPAQGAFPAVSAPSFDHALKDPKDDDIVVEEWHRIVVLEGNYLLLSTPPWSSCIPHYSHKVFVRCPPPTARVRLAARHLAAGIVDTPEEADRRAVENDLPNGDEVLRLLREQDVDDVVESVEDGGWRVL</sequence>
<gene>
    <name evidence="1" type="ORF">VTJ83DRAFT_3966</name>
</gene>
<comment type="caution">
    <text evidence="1">The sequence shown here is derived from an EMBL/GenBank/DDBJ whole genome shotgun (WGS) entry which is preliminary data.</text>
</comment>
<dbReference type="PANTHER" id="PTHR10285">
    <property type="entry name" value="URIDINE KINASE"/>
    <property type="match status" value="1"/>
</dbReference>
<dbReference type="GeneID" id="98125046"/>
<evidence type="ECO:0000313" key="2">
    <source>
        <dbReference type="Proteomes" id="UP001600064"/>
    </source>
</evidence>
<accession>A0ABR4DFJ0</accession>
<reference evidence="1 2" key="1">
    <citation type="journal article" date="2024" name="Commun. Biol.">
        <title>Comparative genomic analysis of thermophilic fungi reveals convergent evolutionary adaptations and gene losses.</title>
        <authorList>
            <person name="Steindorff A.S."/>
            <person name="Aguilar-Pontes M.V."/>
            <person name="Robinson A.J."/>
            <person name="Andreopoulos B."/>
            <person name="LaButti K."/>
            <person name="Kuo A."/>
            <person name="Mondo S."/>
            <person name="Riley R."/>
            <person name="Otillar R."/>
            <person name="Haridas S."/>
            <person name="Lipzen A."/>
            <person name="Grimwood J."/>
            <person name="Schmutz J."/>
            <person name="Clum A."/>
            <person name="Reid I.D."/>
            <person name="Moisan M.C."/>
            <person name="Butler G."/>
            <person name="Nguyen T.T.M."/>
            <person name="Dewar K."/>
            <person name="Conant G."/>
            <person name="Drula E."/>
            <person name="Henrissat B."/>
            <person name="Hansel C."/>
            <person name="Singer S."/>
            <person name="Hutchinson M.I."/>
            <person name="de Vries R.P."/>
            <person name="Natvig D.O."/>
            <person name="Powell A.J."/>
            <person name="Tsang A."/>
            <person name="Grigoriev I.V."/>
        </authorList>
    </citation>
    <scope>NUCLEOTIDE SEQUENCE [LARGE SCALE GENOMIC DNA]</scope>
    <source>
        <strain evidence="1 2">ATCC 22073</strain>
    </source>
</reference>
<proteinExistence type="predicted"/>
<dbReference type="Proteomes" id="UP001600064">
    <property type="component" value="Unassembled WGS sequence"/>
</dbReference>
<dbReference type="SUPFAM" id="SSF52540">
    <property type="entry name" value="P-loop containing nucleoside triphosphate hydrolases"/>
    <property type="match status" value="1"/>
</dbReference>
<dbReference type="EMBL" id="JAZGUE010000003">
    <property type="protein sequence ID" value="KAL2269120.1"/>
    <property type="molecule type" value="Genomic_DNA"/>
</dbReference>